<feature type="region of interest" description="Disordered" evidence="1">
    <location>
        <begin position="328"/>
        <end position="368"/>
    </location>
</feature>
<evidence type="ECO:0000256" key="1">
    <source>
        <dbReference type="SAM" id="MobiDB-lite"/>
    </source>
</evidence>
<dbReference type="Proteomes" id="UP000269721">
    <property type="component" value="Unassembled WGS sequence"/>
</dbReference>
<keyword evidence="3" id="KW-1185">Reference proteome</keyword>
<accession>A0A4P9WHM1</accession>
<gene>
    <name evidence="2" type="ORF">BDK51DRAFT_43767</name>
</gene>
<name>A0A4P9WHM1_9FUNG</name>
<sequence length="368" mass="40032">MILHFSSTGTSANKIETRESLLAVPGRHAALLHRESIDSLTPNADVGTPSILPLHFARILAYSHNRLLEFHESQASNQEKLSQSKEDLCPYLDLPGTPLTTSTHATTALAYLCSPPAPLRRTTGPQKFPTIWSYRGLDNGHSSSPGTPFRSLSPPNVAKKFFSLEDRAGASEDRQELEILPTDEREVDALRVHYRDDLGALDELEGLEVARVGRDDIDDGVVGVLDIMKAKIAKLAIAHAEIADNAGGGQPNASADVEAAKRGVSLERGENEVRVIDDTDHGYLINQRARGEEVGDFGFGIRKECYEVEGAERRVEGNKPIHEAARNHTKARWCEGRTAPSPSTPSFAGRRVGPRPVSGPLGQKRCTG</sequence>
<organism evidence="2 3">
    <name type="scientific">Blyttiomyces helicus</name>
    <dbReference type="NCBI Taxonomy" id="388810"/>
    <lineage>
        <taxon>Eukaryota</taxon>
        <taxon>Fungi</taxon>
        <taxon>Fungi incertae sedis</taxon>
        <taxon>Chytridiomycota</taxon>
        <taxon>Chytridiomycota incertae sedis</taxon>
        <taxon>Chytridiomycetes</taxon>
        <taxon>Chytridiomycetes incertae sedis</taxon>
        <taxon>Blyttiomyces</taxon>
    </lineage>
</organism>
<protein>
    <submittedName>
        <fullName evidence="2">Uncharacterized protein</fullName>
    </submittedName>
</protein>
<dbReference type="EMBL" id="KZ994724">
    <property type="protein sequence ID" value="RKO92234.1"/>
    <property type="molecule type" value="Genomic_DNA"/>
</dbReference>
<reference evidence="3" key="1">
    <citation type="journal article" date="2018" name="Nat. Microbiol.">
        <title>Leveraging single-cell genomics to expand the fungal tree of life.</title>
        <authorList>
            <person name="Ahrendt S.R."/>
            <person name="Quandt C.A."/>
            <person name="Ciobanu D."/>
            <person name="Clum A."/>
            <person name="Salamov A."/>
            <person name="Andreopoulos B."/>
            <person name="Cheng J.F."/>
            <person name="Woyke T."/>
            <person name="Pelin A."/>
            <person name="Henrissat B."/>
            <person name="Reynolds N.K."/>
            <person name="Benny G.L."/>
            <person name="Smith M.E."/>
            <person name="James T.Y."/>
            <person name="Grigoriev I.V."/>
        </authorList>
    </citation>
    <scope>NUCLEOTIDE SEQUENCE [LARGE SCALE GENOMIC DNA]</scope>
</reference>
<evidence type="ECO:0000313" key="2">
    <source>
        <dbReference type="EMBL" id="RKO92234.1"/>
    </source>
</evidence>
<evidence type="ECO:0000313" key="3">
    <source>
        <dbReference type="Proteomes" id="UP000269721"/>
    </source>
</evidence>
<dbReference type="AlphaFoldDB" id="A0A4P9WHM1"/>
<proteinExistence type="predicted"/>